<protein>
    <submittedName>
        <fullName evidence="1">Uncharacterized protein</fullName>
    </submittedName>
</protein>
<proteinExistence type="predicted"/>
<dbReference type="EMBL" id="CM047582">
    <property type="protein sequence ID" value="KAI9914751.1"/>
    <property type="molecule type" value="Genomic_DNA"/>
</dbReference>
<organism evidence="1 2">
    <name type="scientific">Peronosclerospora sorghi</name>
    <dbReference type="NCBI Taxonomy" id="230839"/>
    <lineage>
        <taxon>Eukaryota</taxon>
        <taxon>Sar</taxon>
        <taxon>Stramenopiles</taxon>
        <taxon>Oomycota</taxon>
        <taxon>Peronosporomycetes</taxon>
        <taxon>Peronosporales</taxon>
        <taxon>Peronosporaceae</taxon>
        <taxon>Peronosclerospora</taxon>
    </lineage>
</organism>
<name>A0ACC0WAM7_9STRA</name>
<keyword evidence="2" id="KW-1185">Reference proteome</keyword>
<evidence type="ECO:0000313" key="2">
    <source>
        <dbReference type="Proteomes" id="UP001163321"/>
    </source>
</evidence>
<gene>
    <name evidence="1" type="ORF">PsorP6_008054</name>
</gene>
<reference evidence="1 2" key="1">
    <citation type="journal article" date="2022" name="bioRxiv">
        <title>The genome of the oomycete Peronosclerospora sorghi, a cosmopolitan pathogen of maize and sorghum, is inflated with dispersed pseudogenes.</title>
        <authorList>
            <person name="Fletcher K."/>
            <person name="Martin F."/>
            <person name="Isakeit T."/>
            <person name="Cavanaugh K."/>
            <person name="Magill C."/>
            <person name="Michelmore R."/>
        </authorList>
    </citation>
    <scope>NUCLEOTIDE SEQUENCE [LARGE SCALE GENOMIC DNA]</scope>
    <source>
        <strain evidence="1">P6</strain>
    </source>
</reference>
<evidence type="ECO:0000313" key="1">
    <source>
        <dbReference type="EMBL" id="KAI9914751.1"/>
    </source>
</evidence>
<sequence length="130" mass="14896">MGCQTSKDVLSTSPSEQRPSLGEIYLHAALKQHARDEMGVGARRPPTADSHRDVFSIFGERGMSVEKNLVLVSNCIGSDYLSHLTEDSKMLGVHLRNTRFHSVSQCYRKIDSFDKTRNYFLKKFRRSMWL</sequence>
<comment type="caution">
    <text evidence="1">The sequence shown here is derived from an EMBL/GenBank/DDBJ whole genome shotgun (WGS) entry which is preliminary data.</text>
</comment>
<dbReference type="Proteomes" id="UP001163321">
    <property type="component" value="Chromosome 3"/>
</dbReference>
<accession>A0ACC0WAM7</accession>